<keyword evidence="2" id="KW-0472">Membrane</keyword>
<name>A0A367WQB2_9PROT</name>
<dbReference type="RefSeq" id="WP_114090127.1">
    <property type="nucleotide sequence ID" value="NZ_JPWH01000024.1"/>
</dbReference>
<dbReference type="OrthoDB" id="7799972at2"/>
<feature type="region of interest" description="Disordered" evidence="1">
    <location>
        <begin position="401"/>
        <end position="444"/>
    </location>
</feature>
<feature type="transmembrane region" description="Helical" evidence="2">
    <location>
        <begin position="46"/>
        <end position="67"/>
    </location>
</feature>
<comment type="caution">
    <text evidence="3">The sequence shown here is derived from an EMBL/GenBank/DDBJ whole genome shotgun (WGS) entry which is preliminary data.</text>
</comment>
<dbReference type="EMBL" id="JPWH01000024">
    <property type="protein sequence ID" value="RCK43666.1"/>
    <property type="molecule type" value="Genomic_DNA"/>
</dbReference>
<feature type="compositionally biased region" description="Basic and acidic residues" evidence="1">
    <location>
        <begin position="420"/>
        <end position="444"/>
    </location>
</feature>
<evidence type="ECO:0000256" key="1">
    <source>
        <dbReference type="SAM" id="MobiDB-lite"/>
    </source>
</evidence>
<feature type="transmembrane region" description="Helical" evidence="2">
    <location>
        <begin position="18"/>
        <end position="39"/>
    </location>
</feature>
<feature type="transmembrane region" description="Helical" evidence="2">
    <location>
        <begin position="344"/>
        <end position="362"/>
    </location>
</feature>
<dbReference type="Proteomes" id="UP000252517">
    <property type="component" value="Unassembled WGS sequence"/>
</dbReference>
<keyword evidence="2" id="KW-1133">Transmembrane helix</keyword>
<gene>
    <name evidence="3" type="ORF">TH25_21190</name>
</gene>
<evidence type="ECO:0000313" key="3">
    <source>
        <dbReference type="EMBL" id="RCK43666.1"/>
    </source>
</evidence>
<proteinExistence type="predicted"/>
<reference evidence="3 4" key="1">
    <citation type="submission" date="2014-07" db="EMBL/GenBank/DDBJ databases">
        <title>Draft genome sequence of Thalassospira profundimaris S25-3-2.</title>
        <authorList>
            <person name="Lai Q."/>
            <person name="Shao Z."/>
        </authorList>
    </citation>
    <scope>NUCLEOTIDE SEQUENCE [LARGE SCALE GENOMIC DNA]</scope>
    <source>
        <strain evidence="3 4">S25-3-2</strain>
    </source>
</reference>
<feature type="transmembrane region" description="Helical" evidence="2">
    <location>
        <begin position="87"/>
        <end position="115"/>
    </location>
</feature>
<organism evidence="3 4">
    <name type="scientific">Thalassospira profundimaris</name>
    <dbReference type="NCBI Taxonomy" id="502049"/>
    <lineage>
        <taxon>Bacteria</taxon>
        <taxon>Pseudomonadati</taxon>
        <taxon>Pseudomonadota</taxon>
        <taxon>Alphaproteobacteria</taxon>
        <taxon>Rhodospirillales</taxon>
        <taxon>Thalassospiraceae</taxon>
        <taxon>Thalassospira</taxon>
    </lineage>
</organism>
<evidence type="ECO:0000313" key="4">
    <source>
        <dbReference type="Proteomes" id="UP000252517"/>
    </source>
</evidence>
<sequence>MNQTIQKLLSANKLATDLVLAVLSGVSAYFTYQGAVLALDQDSAQAAINTSALIFATGVSAALFLFWRYALGIVPIMPTNKTRRMGMAIIGLGCMFIVALSSWMNVMALAGAGAFEAHMRVGLKQHDAALTKAYVRATAVGGLVSDLDLAAKRYRDLADSEIRRGALTGAAGAGGVSDSLLATQKTFGELASAIRNELKRFEDLHLQGRKALTEMEGAITGNDAIETRRSAFSAEAAKVAKIVGELGSGELTDVIARTMRGLEGGTGLFSTSISNGRLAKAQNAALQRISDELAQTGERIAKAADAIGKADRIEVEAFERIGVAKAVVLYAGELLPYWAGGMGLDLMPVVLIMLLMLFAYAMDGRNVTDPDIDGMSFGQVRKVIFALREMEGGHVRQVTAGTTTTLPADQKALPAGNGRAMEEADDPNRLSREDEAEWEQHIKG</sequence>
<evidence type="ECO:0000256" key="2">
    <source>
        <dbReference type="SAM" id="Phobius"/>
    </source>
</evidence>
<dbReference type="AlphaFoldDB" id="A0A367WQB2"/>
<protein>
    <submittedName>
        <fullName evidence="3">Uncharacterized protein</fullName>
    </submittedName>
</protein>
<accession>A0A367WQB2</accession>
<keyword evidence="2" id="KW-0812">Transmembrane</keyword>